<accession>A0ABM4TSD5</accession>
<feature type="domain" description="Type VII secretion system protein EssD-like" evidence="3">
    <location>
        <begin position="229"/>
        <end position="324"/>
    </location>
</feature>
<dbReference type="InterPro" id="IPR044927">
    <property type="entry name" value="Endonuclea_NS_2"/>
</dbReference>
<dbReference type="Proteomes" id="UP001652628">
    <property type="component" value="Chromosome 3"/>
</dbReference>
<dbReference type="InterPro" id="IPR044929">
    <property type="entry name" value="DNA/RNA_non-sp_Endonuclease_sf"/>
</dbReference>
<feature type="transmembrane region" description="Helical" evidence="1">
    <location>
        <begin position="52"/>
        <end position="70"/>
    </location>
</feature>
<evidence type="ECO:0000313" key="4">
    <source>
        <dbReference type="Proteomes" id="UP001652628"/>
    </source>
</evidence>
<name>A0ABM4TSD5_DROSZ</name>
<keyword evidence="1" id="KW-1133">Transmembrane helix</keyword>
<keyword evidence="1" id="KW-0472">Membrane</keyword>
<dbReference type="RefSeq" id="XP_070852884.1">
    <property type="nucleotide sequence ID" value="XM_070996783.1"/>
</dbReference>
<keyword evidence="4" id="KW-1185">Reference proteome</keyword>
<organism evidence="4 5">
    <name type="scientific">Drosophila suzukii</name>
    <name type="common">Spotted-wing drosophila fruit fly</name>
    <dbReference type="NCBI Taxonomy" id="28584"/>
    <lineage>
        <taxon>Eukaryota</taxon>
        <taxon>Metazoa</taxon>
        <taxon>Ecdysozoa</taxon>
        <taxon>Arthropoda</taxon>
        <taxon>Hexapoda</taxon>
        <taxon>Insecta</taxon>
        <taxon>Pterygota</taxon>
        <taxon>Neoptera</taxon>
        <taxon>Endopterygota</taxon>
        <taxon>Diptera</taxon>
        <taxon>Brachycera</taxon>
        <taxon>Muscomorpha</taxon>
        <taxon>Ephydroidea</taxon>
        <taxon>Drosophilidae</taxon>
        <taxon>Drosophila</taxon>
        <taxon>Sophophora</taxon>
    </lineage>
</organism>
<evidence type="ECO:0000256" key="1">
    <source>
        <dbReference type="SAM" id="Phobius"/>
    </source>
</evidence>
<evidence type="ECO:0000259" key="3">
    <source>
        <dbReference type="Pfam" id="PF13930"/>
    </source>
</evidence>
<dbReference type="Pfam" id="PF13930">
    <property type="entry name" value="Endonuclea_NS_2"/>
    <property type="match status" value="1"/>
</dbReference>
<feature type="signal peptide" evidence="2">
    <location>
        <begin position="1"/>
        <end position="18"/>
    </location>
</feature>
<keyword evidence="1" id="KW-0812">Transmembrane</keyword>
<protein>
    <recommendedName>
        <fullName evidence="3">Type VII secretion system protein EssD-like domain-containing protein</fullName>
    </recommendedName>
</protein>
<evidence type="ECO:0000256" key="2">
    <source>
        <dbReference type="SAM" id="SignalP"/>
    </source>
</evidence>
<sequence length="362" mass="40829">MKLIVLFVGLCFSVGVLCSLPDQVEDGLPISSLRGDMLAPSYNRKAVRHKRVLPLIFGGLIAIAIGAIAVENAMIDNISDKPGIPPSQRSVRESLARVNGLMNSFYEKFDDKNKLCSPKVNRHKRQLRPSNFNCPLPELTAAGRNYFNRIEELAAELRGRPEAVTTDVSNDNRHAVLDYTTIRAPANQNHPQPIDLTVTIRANLTYDNTAQNLRASSIHPAITERMQEMDWYHEGDRNTNDERGHLLADSLGGPSLPWNFVPQSPSVNRAASIRGSLQDTFCWFDLEEETRALLRENQDHYVIWTILVGYGGLPTSRRPTGFMISVRLMTSQHQFRSYRMFLIPNVPSDACTNPNHPYWHLQ</sequence>
<proteinExistence type="predicted"/>
<reference evidence="5" key="1">
    <citation type="submission" date="2025-08" db="UniProtKB">
        <authorList>
            <consortium name="RefSeq"/>
        </authorList>
    </citation>
    <scope>IDENTIFICATION</scope>
</reference>
<feature type="chain" id="PRO_5046450685" description="Type VII secretion system protein EssD-like domain-containing protein" evidence="2">
    <location>
        <begin position="19"/>
        <end position="362"/>
    </location>
</feature>
<keyword evidence="2" id="KW-0732">Signal</keyword>
<dbReference type="Gene3D" id="3.40.570.10">
    <property type="entry name" value="Extracellular Endonuclease, subunit A"/>
    <property type="match status" value="1"/>
</dbReference>
<evidence type="ECO:0000313" key="5">
    <source>
        <dbReference type="RefSeq" id="XP_070852884.1"/>
    </source>
</evidence>
<dbReference type="GeneID" id="139353232"/>
<gene>
    <name evidence="5" type="primary">LOC139353232</name>
</gene>